<dbReference type="GO" id="GO:0003682">
    <property type="term" value="F:chromatin binding"/>
    <property type="evidence" value="ECO:0007669"/>
    <property type="project" value="TreeGrafter"/>
</dbReference>
<feature type="region of interest" description="Disordered" evidence="5">
    <location>
        <begin position="180"/>
        <end position="383"/>
    </location>
</feature>
<evidence type="ECO:0000259" key="6">
    <source>
        <dbReference type="PROSITE" id="PS50020"/>
    </source>
</evidence>
<dbReference type="InterPro" id="IPR036020">
    <property type="entry name" value="WW_dom_sf"/>
</dbReference>
<feature type="compositionally biased region" description="Pro residues" evidence="5">
    <location>
        <begin position="137"/>
        <end position="147"/>
    </location>
</feature>
<dbReference type="AlphaFoldDB" id="A0AA36GHY3"/>
<feature type="compositionally biased region" description="Basic and acidic residues" evidence="5">
    <location>
        <begin position="263"/>
        <end position="273"/>
    </location>
</feature>
<dbReference type="Gene3D" id="2.20.70.10">
    <property type="match status" value="1"/>
</dbReference>
<comment type="subcellular location">
    <subcellularLocation>
        <location evidence="1">Nucleus</location>
    </subcellularLocation>
</comment>
<organism evidence="7 8">
    <name type="scientific">Cylicocyclus nassatus</name>
    <name type="common">Nematode worm</name>
    <dbReference type="NCBI Taxonomy" id="53992"/>
    <lineage>
        <taxon>Eukaryota</taxon>
        <taxon>Metazoa</taxon>
        <taxon>Ecdysozoa</taxon>
        <taxon>Nematoda</taxon>
        <taxon>Chromadorea</taxon>
        <taxon>Rhabditida</taxon>
        <taxon>Rhabditina</taxon>
        <taxon>Rhabditomorpha</taxon>
        <taxon>Strongyloidea</taxon>
        <taxon>Strongylidae</taxon>
        <taxon>Cylicocyclus</taxon>
    </lineage>
</organism>
<dbReference type="Proteomes" id="UP001176961">
    <property type="component" value="Unassembled WGS sequence"/>
</dbReference>
<protein>
    <recommendedName>
        <fullName evidence="6">WW domain-containing protein</fullName>
    </recommendedName>
</protein>
<keyword evidence="3" id="KW-0539">Nucleus</keyword>
<dbReference type="PANTHER" id="PTHR15911">
    <property type="entry name" value="WW DOMAIN-CONTAINING ADAPTER PROTEIN WITH COILED-COIL"/>
    <property type="match status" value="1"/>
</dbReference>
<dbReference type="PROSITE" id="PS50020">
    <property type="entry name" value="WW_DOMAIN_2"/>
    <property type="match status" value="1"/>
</dbReference>
<proteinExistence type="predicted"/>
<feature type="region of interest" description="Disordered" evidence="5">
    <location>
        <begin position="129"/>
        <end position="159"/>
    </location>
</feature>
<feature type="compositionally biased region" description="Low complexity" evidence="5">
    <location>
        <begin position="250"/>
        <end position="261"/>
    </location>
</feature>
<dbReference type="EMBL" id="CATQJL010000112">
    <property type="protein sequence ID" value="CAJ0593351.1"/>
    <property type="molecule type" value="Genomic_DNA"/>
</dbReference>
<dbReference type="Pfam" id="PF00397">
    <property type="entry name" value="WW"/>
    <property type="match status" value="1"/>
</dbReference>
<dbReference type="GO" id="GO:0000993">
    <property type="term" value="F:RNA polymerase II complex binding"/>
    <property type="evidence" value="ECO:0007669"/>
    <property type="project" value="TreeGrafter"/>
</dbReference>
<dbReference type="GO" id="GO:0005634">
    <property type="term" value="C:nucleus"/>
    <property type="evidence" value="ECO:0007669"/>
    <property type="project" value="UniProtKB-SubCell"/>
</dbReference>
<dbReference type="PROSITE" id="PS01159">
    <property type="entry name" value="WW_DOMAIN_1"/>
    <property type="match status" value="1"/>
</dbReference>
<feature type="compositionally biased region" description="Basic and acidic residues" evidence="5">
    <location>
        <begin position="368"/>
        <end position="381"/>
    </location>
</feature>
<gene>
    <name evidence="7" type="ORF">CYNAS_LOCUS5334</name>
</gene>
<dbReference type="CDD" id="cd00201">
    <property type="entry name" value="WW"/>
    <property type="match status" value="1"/>
</dbReference>
<evidence type="ECO:0000256" key="4">
    <source>
        <dbReference type="SAM" id="Coils"/>
    </source>
</evidence>
<evidence type="ECO:0000313" key="8">
    <source>
        <dbReference type="Proteomes" id="UP001176961"/>
    </source>
</evidence>
<dbReference type="SMART" id="SM00456">
    <property type="entry name" value="WW"/>
    <property type="match status" value="1"/>
</dbReference>
<evidence type="ECO:0000256" key="3">
    <source>
        <dbReference type="ARBA" id="ARBA00023242"/>
    </source>
</evidence>
<evidence type="ECO:0000256" key="5">
    <source>
        <dbReference type="SAM" id="MobiDB-lite"/>
    </source>
</evidence>
<feature type="compositionally biased region" description="Polar residues" evidence="5">
    <location>
        <begin position="281"/>
        <end position="302"/>
    </location>
</feature>
<dbReference type="InterPro" id="IPR038867">
    <property type="entry name" value="WAC"/>
</dbReference>
<feature type="compositionally biased region" description="Low complexity" evidence="5">
    <location>
        <begin position="233"/>
        <end position="243"/>
    </location>
</feature>
<keyword evidence="2" id="KW-0156">Chromatin regulator</keyword>
<feature type="compositionally biased region" description="Pro residues" evidence="5">
    <location>
        <begin position="203"/>
        <end position="217"/>
    </location>
</feature>
<dbReference type="GO" id="GO:1904263">
    <property type="term" value="P:positive regulation of TORC1 signaling"/>
    <property type="evidence" value="ECO:0007669"/>
    <property type="project" value="TreeGrafter"/>
</dbReference>
<evidence type="ECO:0000313" key="7">
    <source>
        <dbReference type="EMBL" id="CAJ0593351.1"/>
    </source>
</evidence>
<comment type="caution">
    <text evidence="7">The sequence shown here is derived from an EMBL/GenBank/DDBJ whole genome shotgun (WGS) entry which is preliminary data.</text>
</comment>
<feature type="coiled-coil region" evidence="4">
    <location>
        <begin position="39"/>
        <end position="66"/>
    </location>
</feature>
<feature type="compositionally biased region" description="Basic and acidic residues" evidence="5">
    <location>
        <begin position="346"/>
        <end position="358"/>
    </location>
</feature>
<evidence type="ECO:0000256" key="1">
    <source>
        <dbReference type="ARBA" id="ARBA00004123"/>
    </source>
</evidence>
<dbReference type="PANTHER" id="PTHR15911:SF6">
    <property type="entry name" value="WW DOMAIN-CONTAINING ADAPTER PROTEIN WITH COILED-COIL"/>
    <property type="match status" value="1"/>
</dbReference>
<feature type="compositionally biased region" description="Basic and acidic residues" evidence="5">
    <location>
        <begin position="312"/>
        <end position="326"/>
    </location>
</feature>
<feature type="region of interest" description="Disordered" evidence="5">
    <location>
        <begin position="1"/>
        <end position="30"/>
    </location>
</feature>
<accession>A0AA36GHY3</accession>
<name>A0AA36GHY3_CYLNA</name>
<feature type="domain" description="WW" evidence="6">
    <location>
        <begin position="11"/>
        <end position="38"/>
    </location>
</feature>
<dbReference type="SUPFAM" id="SSF51045">
    <property type="entry name" value="WW domain"/>
    <property type="match status" value="1"/>
</dbReference>
<keyword evidence="4" id="KW-0175">Coiled coil</keyword>
<feature type="compositionally biased region" description="Polar residues" evidence="5">
    <location>
        <begin position="327"/>
        <end position="340"/>
    </location>
</feature>
<dbReference type="GO" id="GO:0006325">
    <property type="term" value="P:chromatin organization"/>
    <property type="evidence" value="ECO:0007669"/>
    <property type="project" value="UniProtKB-KW"/>
</dbReference>
<dbReference type="InterPro" id="IPR001202">
    <property type="entry name" value="WW_dom"/>
</dbReference>
<evidence type="ECO:0000256" key="2">
    <source>
        <dbReference type="ARBA" id="ARBA00022853"/>
    </source>
</evidence>
<reference evidence="7" key="1">
    <citation type="submission" date="2023-07" db="EMBL/GenBank/DDBJ databases">
        <authorList>
            <consortium name="CYATHOMIX"/>
        </authorList>
    </citation>
    <scope>NUCLEOTIDE SEQUENCE</scope>
    <source>
        <strain evidence="7">N/A</strain>
    </source>
</reference>
<sequence length="484" mass="53555">MVKEIKEFGSWSEQTSSSGRKYFYNRDTEVSQWEKPKEWREYEQRLAEQERLAAEQERLQQQVQQQHAVVPPPPMFMTPPPFAFPPPFAPPGFAVPPMNAPPPPFPPYNQFQPPPNIPYPVPPRVNATISTPINTSFPPPPHPPAAPSPRVTQSIPPPLIPPLVNVSSIPPTAQVNAHFSPMQYTAPPPATGPVPLHSVNPPIAVPPPLFPSIPPPCTTTAPHHDGHSVHVVQPSRAQQQPQTSQPPPQQHSHSSSHPAPSFSRDRVHVEKSPRMSGTPPGGQSHQRHGNAQASQQQNTPTQVKVEPAEATTVKKEPKDKVEESSERITPNRNRQSTETPTRAGPVKRERASSEHAEDVSPSPLTEEEDKKPPAKKTKEEDAATSWRTFYNADLARQKEAELNLDIDPEMRDLVAQSLTLENKLVAELIKMKTAAALVAVQENEVAICNAKIQSLREMRNDLENRQSRLMAPAVVTMPDLNSRA</sequence>
<keyword evidence="8" id="KW-1185">Reference proteome</keyword>
<dbReference type="GO" id="GO:0010506">
    <property type="term" value="P:regulation of autophagy"/>
    <property type="evidence" value="ECO:0007669"/>
    <property type="project" value="TreeGrafter"/>
</dbReference>